<keyword evidence="1" id="KW-0472">Membrane</keyword>
<feature type="transmembrane region" description="Helical" evidence="1">
    <location>
        <begin position="20"/>
        <end position="45"/>
    </location>
</feature>
<dbReference type="Proteomes" id="UP000230069">
    <property type="component" value="Unassembled WGS sequence"/>
</dbReference>
<evidence type="ECO:0000313" key="2">
    <source>
        <dbReference type="EMBL" id="PIA49839.1"/>
    </source>
</evidence>
<evidence type="ECO:0000313" key="3">
    <source>
        <dbReference type="Proteomes" id="UP000230069"/>
    </source>
</evidence>
<dbReference type="AlphaFoldDB" id="A0A2G5E245"/>
<organism evidence="2 3">
    <name type="scientific">Aquilegia coerulea</name>
    <name type="common">Rocky mountain columbine</name>
    <dbReference type="NCBI Taxonomy" id="218851"/>
    <lineage>
        <taxon>Eukaryota</taxon>
        <taxon>Viridiplantae</taxon>
        <taxon>Streptophyta</taxon>
        <taxon>Embryophyta</taxon>
        <taxon>Tracheophyta</taxon>
        <taxon>Spermatophyta</taxon>
        <taxon>Magnoliopsida</taxon>
        <taxon>Ranunculales</taxon>
        <taxon>Ranunculaceae</taxon>
        <taxon>Thalictroideae</taxon>
        <taxon>Aquilegia</taxon>
    </lineage>
</organism>
<name>A0A2G5E245_AQUCA</name>
<keyword evidence="1" id="KW-1133">Transmembrane helix</keyword>
<reference evidence="2 3" key="1">
    <citation type="submission" date="2017-09" db="EMBL/GenBank/DDBJ databases">
        <title>WGS assembly of Aquilegia coerulea Goldsmith.</title>
        <authorList>
            <person name="Hodges S."/>
            <person name="Kramer E."/>
            <person name="Nordborg M."/>
            <person name="Tomkins J."/>
            <person name="Borevitz J."/>
            <person name="Derieg N."/>
            <person name="Yan J."/>
            <person name="Mihaltcheva S."/>
            <person name="Hayes R.D."/>
            <person name="Rokhsar D."/>
        </authorList>
    </citation>
    <scope>NUCLEOTIDE SEQUENCE [LARGE SCALE GENOMIC DNA]</scope>
    <source>
        <strain evidence="3">cv. Goldsmith</strain>
    </source>
</reference>
<protein>
    <submittedName>
        <fullName evidence="2">Uncharacterized protein</fullName>
    </submittedName>
</protein>
<accession>A0A2G5E245</accession>
<sequence length="79" mass="9097">MRSRGKELTDPISNQADHGLPWWAWLLIGVAVILVVAGAVVGNWWNQNRRGPPRRREDVTTLASREPFSFFWRQWAPTA</sequence>
<dbReference type="InParanoid" id="A0A2G5E245"/>
<proteinExistence type="predicted"/>
<keyword evidence="1" id="KW-0812">Transmembrane</keyword>
<gene>
    <name evidence="2" type="ORF">AQUCO_01300525v1</name>
</gene>
<dbReference type="EMBL" id="KZ305030">
    <property type="protein sequence ID" value="PIA49839.1"/>
    <property type="molecule type" value="Genomic_DNA"/>
</dbReference>
<keyword evidence="3" id="KW-1185">Reference proteome</keyword>
<evidence type="ECO:0000256" key="1">
    <source>
        <dbReference type="SAM" id="Phobius"/>
    </source>
</evidence>